<dbReference type="OrthoDB" id="5583277at2759"/>
<feature type="signal peptide" evidence="2">
    <location>
        <begin position="1"/>
        <end position="18"/>
    </location>
</feature>
<keyword evidence="1" id="KW-1133">Transmembrane helix</keyword>
<sequence>MRLFAGLTAAALSGLVVGASQQSADVYILEASRQSSTDIPSLPKEVARHILLQRTSRQRYGSDLRDVPNTIDTETAVGHIARFGRSPAPLFAATEKSDASQLVVIVEGTTVEQSSRLQQKFGQHAAFAISDPPSATANNHLMALFRNLGVASQQPCEISTAINPFETRCWTGPSSVVKYDLRTSPRTLDVFLDNIFRLEKFVIDGDLEVLLVLLPESSRSSRLNYWSKAAAGDASDLRRRRDAETVISDDAVSATTPASTVAGSAAADKPDRRPKAIPQCFNSFDSCMSRTANCSGHGECANKYGKGSSTSCFSCVCKASVVQPADGQLAKGRKTIHWGGNMCQKEDISVPFWLIAGFTVTIVGAITFAIGLLFSVGEEKLPGVIGAGVSRSK</sequence>
<dbReference type="AlphaFoldDB" id="A0A175W0L2"/>
<dbReference type="InterPro" id="IPR024382">
    <property type="entry name" value="Vps3844_C"/>
</dbReference>
<dbReference type="VEuPathDB" id="FungiDB:MMYC01_205468"/>
<reference evidence="4 5" key="1">
    <citation type="journal article" date="2016" name="Genome Announc.">
        <title>Genome Sequence of Madurella mycetomatis mm55, Isolated from a Human Mycetoma Case in Sudan.</title>
        <authorList>
            <person name="Smit S."/>
            <person name="Derks M.F."/>
            <person name="Bervoets S."/>
            <person name="Fahal A."/>
            <person name="van Leeuwen W."/>
            <person name="van Belkum A."/>
            <person name="van de Sande W.W."/>
        </authorList>
    </citation>
    <scope>NUCLEOTIDE SEQUENCE [LARGE SCALE GENOMIC DNA]</scope>
    <source>
        <strain evidence="5">mm55</strain>
    </source>
</reference>
<protein>
    <recommendedName>
        <fullName evidence="3">Vacuolar sorting protein Vps3844 C-terminal domain-containing protein</fullName>
    </recommendedName>
</protein>
<feature type="domain" description="Vacuolar sorting protein Vps3844 C-terminal" evidence="3">
    <location>
        <begin position="280"/>
        <end position="387"/>
    </location>
</feature>
<evidence type="ECO:0000256" key="1">
    <source>
        <dbReference type="SAM" id="Phobius"/>
    </source>
</evidence>
<evidence type="ECO:0000259" key="3">
    <source>
        <dbReference type="Pfam" id="PF12955"/>
    </source>
</evidence>
<accession>A0A175W0L2</accession>
<proteinExistence type="predicted"/>
<dbReference type="EMBL" id="LCTW02000192">
    <property type="protein sequence ID" value="KXX76790.1"/>
    <property type="molecule type" value="Genomic_DNA"/>
</dbReference>
<organism evidence="4 5">
    <name type="scientific">Madurella mycetomatis</name>
    <dbReference type="NCBI Taxonomy" id="100816"/>
    <lineage>
        <taxon>Eukaryota</taxon>
        <taxon>Fungi</taxon>
        <taxon>Dikarya</taxon>
        <taxon>Ascomycota</taxon>
        <taxon>Pezizomycotina</taxon>
        <taxon>Sordariomycetes</taxon>
        <taxon>Sordariomycetidae</taxon>
        <taxon>Sordariales</taxon>
        <taxon>Sordariales incertae sedis</taxon>
        <taxon>Madurella</taxon>
    </lineage>
</organism>
<keyword evidence="5" id="KW-1185">Reference proteome</keyword>
<dbReference type="Pfam" id="PF12955">
    <property type="entry name" value="Vps3844_C"/>
    <property type="match status" value="1"/>
</dbReference>
<dbReference type="PANTHER" id="PTHR36853">
    <property type="entry name" value="EXPRESSED PROTEIN"/>
    <property type="match status" value="1"/>
</dbReference>
<dbReference type="GO" id="GO:0005783">
    <property type="term" value="C:endoplasmic reticulum"/>
    <property type="evidence" value="ECO:0007669"/>
    <property type="project" value="TreeGrafter"/>
</dbReference>
<comment type="caution">
    <text evidence="4">The sequence shown here is derived from an EMBL/GenBank/DDBJ whole genome shotgun (WGS) entry which is preliminary data.</text>
</comment>
<evidence type="ECO:0000256" key="2">
    <source>
        <dbReference type="SAM" id="SignalP"/>
    </source>
</evidence>
<evidence type="ECO:0000313" key="4">
    <source>
        <dbReference type="EMBL" id="KXX76790.1"/>
    </source>
</evidence>
<feature type="transmembrane region" description="Helical" evidence="1">
    <location>
        <begin position="352"/>
        <end position="374"/>
    </location>
</feature>
<dbReference type="Proteomes" id="UP000078237">
    <property type="component" value="Unassembled WGS sequence"/>
</dbReference>
<evidence type="ECO:0000313" key="5">
    <source>
        <dbReference type="Proteomes" id="UP000078237"/>
    </source>
</evidence>
<name>A0A175W0L2_9PEZI</name>
<keyword evidence="1" id="KW-0812">Transmembrane</keyword>
<dbReference type="PANTHER" id="PTHR36853:SF1">
    <property type="entry name" value="DUF3844 DOMAIN-CONTAINING PROTEIN"/>
    <property type="match status" value="1"/>
</dbReference>
<dbReference type="STRING" id="100816.A0A175W0L2"/>
<dbReference type="InterPro" id="IPR053065">
    <property type="entry name" value="Archenteron_Induction-Rel"/>
</dbReference>
<feature type="chain" id="PRO_5008043565" description="Vacuolar sorting protein Vps3844 C-terminal domain-containing protein" evidence="2">
    <location>
        <begin position="19"/>
        <end position="393"/>
    </location>
</feature>
<keyword evidence="1" id="KW-0472">Membrane</keyword>
<keyword evidence="2" id="KW-0732">Signal</keyword>
<gene>
    <name evidence="4" type="ORF">MMYC01_205468</name>
</gene>